<evidence type="ECO:0000256" key="1">
    <source>
        <dbReference type="ARBA" id="ARBA00004305"/>
    </source>
</evidence>
<name>V5G4D4_BYSSN</name>
<accession>V5G4D4</accession>
<comment type="caution">
    <text evidence="11">The sequence shown here is derived from an EMBL/GenBank/DDBJ whole genome shotgun (WGS) entry which is preliminary data.</text>
</comment>
<organism evidence="11 12">
    <name type="scientific">Byssochlamys spectabilis (strain No. 5 / NBRC 109023)</name>
    <name type="common">Paecilomyces variotii</name>
    <dbReference type="NCBI Taxonomy" id="1356009"/>
    <lineage>
        <taxon>Eukaryota</taxon>
        <taxon>Fungi</taxon>
        <taxon>Dikarya</taxon>
        <taxon>Ascomycota</taxon>
        <taxon>Pezizomycotina</taxon>
        <taxon>Eurotiomycetes</taxon>
        <taxon>Eurotiomycetidae</taxon>
        <taxon>Eurotiales</taxon>
        <taxon>Thermoascaceae</taxon>
        <taxon>Paecilomyces</taxon>
    </lineage>
</organism>
<keyword evidence="7" id="KW-0143">Chaperone</keyword>
<dbReference type="InterPro" id="IPR008011">
    <property type="entry name" value="Complex1_LYR_dom"/>
</dbReference>
<comment type="subcellular location">
    <subcellularLocation>
        <location evidence="1">Mitochondrion matrix</location>
    </subcellularLocation>
</comment>
<gene>
    <name evidence="11" type="ORF">PVAR5_4388</name>
</gene>
<evidence type="ECO:0000256" key="6">
    <source>
        <dbReference type="ARBA" id="ARBA00023128"/>
    </source>
</evidence>
<evidence type="ECO:0000259" key="10">
    <source>
        <dbReference type="Pfam" id="PF05347"/>
    </source>
</evidence>
<dbReference type="InParanoid" id="V5G4D4"/>
<proteinExistence type="inferred from homology"/>
<feature type="region of interest" description="Disordered" evidence="9">
    <location>
        <begin position="91"/>
        <end position="112"/>
    </location>
</feature>
<dbReference type="CDD" id="cd20267">
    <property type="entry name" value="Complex1_LYR_LYRM7"/>
    <property type="match status" value="1"/>
</dbReference>
<dbReference type="AlphaFoldDB" id="V5G4D4"/>
<dbReference type="InterPro" id="IPR050435">
    <property type="entry name" value="MZM1/LYRM7"/>
</dbReference>
<sequence>MTVSPLSAYRQLLRATRIAFQDDYPLLYAARAEARRRFDEHRRPGVDSPMHIQHAIETANILRHNLVQGVREADKEDAQWQLRIHEDIERGDNDSIKTAGGQSVKVEKCCSS</sequence>
<protein>
    <recommendedName>
        <fullName evidence="4">Mitochondrial zinc maintenance protein 1, mitochondrial</fullName>
    </recommendedName>
</protein>
<dbReference type="InterPro" id="IPR045298">
    <property type="entry name" value="Complex1_LYR_LYRM7"/>
</dbReference>
<evidence type="ECO:0000256" key="7">
    <source>
        <dbReference type="ARBA" id="ARBA00023186"/>
    </source>
</evidence>
<dbReference type="EMBL" id="BAUL01000137">
    <property type="protein sequence ID" value="GAD95742.1"/>
    <property type="molecule type" value="Genomic_DNA"/>
</dbReference>
<dbReference type="eggNOG" id="ENOG502S6EF">
    <property type="taxonomic scope" value="Eukaryota"/>
</dbReference>
<evidence type="ECO:0000313" key="11">
    <source>
        <dbReference type="EMBL" id="GAD95742.1"/>
    </source>
</evidence>
<keyword evidence="6" id="KW-0496">Mitochondrion</keyword>
<keyword evidence="5" id="KW-0809">Transit peptide</keyword>
<feature type="domain" description="Complex 1 LYR protein" evidence="10">
    <location>
        <begin position="5"/>
        <end position="59"/>
    </location>
</feature>
<dbReference type="GO" id="GO:0005759">
    <property type="term" value="C:mitochondrial matrix"/>
    <property type="evidence" value="ECO:0007669"/>
    <property type="project" value="UniProtKB-SubCell"/>
</dbReference>
<reference evidence="12" key="1">
    <citation type="journal article" date="2014" name="Genome Announc.">
        <title>Draft genome sequence of the formaldehyde-resistant fungus Byssochlamys spectabilis No. 5 (anamorph Paecilomyces variotii No. 5) (NBRC109023).</title>
        <authorList>
            <person name="Oka T."/>
            <person name="Ekino K."/>
            <person name="Fukuda K."/>
            <person name="Nomura Y."/>
        </authorList>
    </citation>
    <scope>NUCLEOTIDE SEQUENCE [LARGE SCALE GENOMIC DNA]</scope>
    <source>
        <strain evidence="12">No. 5 / NBRC 109023</strain>
    </source>
</reference>
<dbReference type="Proteomes" id="UP000018001">
    <property type="component" value="Unassembled WGS sequence"/>
</dbReference>
<dbReference type="PANTHER" id="PTHR46749:SF1">
    <property type="entry name" value="COMPLEX III ASSEMBLY FACTOR LYRM7"/>
    <property type="match status" value="1"/>
</dbReference>
<evidence type="ECO:0000256" key="9">
    <source>
        <dbReference type="SAM" id="MobiDB-lite"/>
    </source>
</evidence>
<dbReference type="Pfam" id="PF05347">
    <property type="entry name" value="Complex1_LYR"/>
    <property type="match status" value="1"/>
</dbReference>
<comment type="subunit">
    <text evidence="3">Interacts with RIP1.</text>
</comment>
<comment type="similarity">
    <text evidence="2">Belongs to the complex I LYR family. MZM1 subfamily.</text>
</comment>
<evidence type="ECO:0000256" key="5">
    <source>
        <dbReference type="ARBA" id="ARBA00022946"/>
    </source>
</evidence>
<dbReference type="PANTHER" id="PTHR46749">
    <property type="entry name" value="COMPLEX III ASSEMBLY FACTOR LYRM7"/>
    <property type="match status" value="1"/>
</dbReference>
<dbReference type="FunCoup" id="V5G4D4">
    <property type="interactions" value="20"/>
</dbReference>
<dbReference type="HOGENOM" id="CLU_147114_2_0_1"/>
<comment type="function">
    <text evidence="8">Assembly factor required for Rieske Fe-S protein RIP1 incorporation into the cytochrome b-c1 (CIII) complex. Functions as a chaperone, binding to this subunit within the mitochondrial matrix and stabilizing it prior to its translocation and insertion into the late CIII dimeric intermediate within the mitochondrial inner membrane. Modulates the mitochondrial matrix zinc pool.</text>
</comment>
<evidence type="ECO:0000256" key="8">
    <source>
        <dbReference type="ARBA" id="ARBA00025268"/>
    </source>
</evidence>
<evidence type="ECO:0000313" key="12">
    <source>
        <dbReference type="Proteomes" id="UP000018001"/>
    </source>
</evidence>
<keyword evidence="12" id="KW-1185">Reference proteome</keyword>
<dbReference type="GO" id="GO:0044183">
    <property type="term" value="F:protein folding chaperone"/>
    <property type="evidence" value="ECO:0007669"/>
    <property type="project" value="TreeGrafter"/>
</dbReference>
<dbReference type="OrthoDB" id="529194at2759"/>
<evidence type="ECO:0000256" key="2">
    <source>
        <dbReference type="ARBA" id="ARBA00009949"/>
    </source>
</evidence>
<evidence type="ECO:0000256" key="3">
    <source>
        <dbReference type="ARBA" id="ARBA00011589"/>
    </source>
</evidence>
<evidence type="ECO:0000256" key="4">
    <source>
        <dbReference type="ARBA" id="ARBA00015108"/>
    </source>
</evidence>
<dbReference type="GO" id="GO:0034551">
    <property type="term" value="P:mitochondrial respiratory chain complex III assembly"/>
    <property type="evidence" value="ECO:0007669"/>
    <property type="project" value="InterPro"/>
</dbReference>